<comment type="caution">
    <text evidence="1">The sequence shown here is derived from an EMBL/GenBank/DDBJ whole genome shotgun (WGS) entry which is preliminary data.</text>
</comment>
<proteinExistence type="predicted"/>
<dbReference type="InterPro" id="IPR019270">
    <property type="entry name" value="DUF2283"/>
</dbReference>
<evidence type="ECO:0000313" key="2">
    <source>
        <dbReference type="Proteomes" id="UP001560045"/>
    </source>
</evidence>
<accession>A0ABV3XIT7</accession>
<organism evidence="1 2">
    <name type="scientific">Geodermatophilus maliterrae</name>
    <dbReference type="NCBI Taxonomy" id="3162531"/>
    <lineage>
        <taxon>Bacteria</taxon>
        <taxon>Bacillati</taxon>
        <taxon>Actinomycetota</taxon>
        <taxon>Actinomycetes</taxon>
        <taxon>Geodermatophilales</taxon>
        <taxon>Geodermatophilaceae</taxon>
        <taxon>Geodermatophilus</taxon>
    </lineage>
</organism>
<gene>
    <name evidence="1" type="ORF">ABQ292_19260</name>
</gene>
<dbReference type="EMBL" id="JBFNXQ010000074">
    <property type="protein sequence ID" value="MEX5720508.1"/>
    <property type="molecule type" value="Genomic_DNA"/>
</dbReference>
<protein>
    <submittedName>
        <fullName evidence="1">DUF2283 domain-containing protein</fullName>
    </submittedName>
</protein>
<reference evidence="1 2" key="1">
    <citation type="submission" date="2024-06" db="EMBL/GenBank/DDBJ databases">
        <title>Draft genome sequence of Geodermatophilus badlandi, a novel member of the Geodermatophilaceae isolated from badland sedimentary rocks in the Red desert, Wyoming, USA.</title>
        <authorList>
            <person name="Ben Tekaya S."/>
            <person name="Nouioui I."/>
            <person name="Flores G.M."/>
            <person name="Shaal M.N."/>
            <person name="Bredoire F."/>
            <person name="Basile F."/>
            <person name="Van Diepen L."/>
            <person name="Ward N.L."/>
        </authorList>
    </citation>
    <scope>NUCLEOTIDE SEQUENCE [LARGE SCALE GENOMIC DNA]</scope>
    <source>
        <strain evidence="1 2">WL48A</strain>
    </source>
</reference>
<dbReference type="RefSeq" id="WP_369209330.1">
    <property type="nucleotide sequence ID" value="NZ_JBFNXQ010000074.1"/>
</dbReference>
<name>A0ABV3XIT7_9ACTN</name>
<dbReference type="Pfam" id="PF10049">
    <property type="entry name" value="DUF2283"/>
    <property type="match status" value="1"/>
</dbReference>
<keyword evidence="2" id="KW-1185">Reference proteome</keyword>
<dbReference type="Proteomes" id="UP001560045">
    <property type="component" value="Unassembled WGS sequence"/>
</dbReference>
<sequence length="85" mass="9082">MMAGMPSEKPAQDRPTVMSLEWDSEAGAGYLAFGAIGAGEAVHQQVVKNPVPDVDDIVLDFDERGRLLGVEFLDERALPPDLAAS</sequence>
<evidence type="ECO:0000313" key="1">
    <source>
        <dbReference type="EMBL" id="MEX5720508.1"/>
    </source>
</evidence>